<evidence type="ECO:0000256" key="3">
    <source>
        <dbReference type="ARBA" id="ARBA00022617"/>
    </source>
</evidence>
<dbReference type="PRINTS" id="PR00385">
    <property type="entry name" value="P450"/>
</dbReference>
<dbReference type="InterPro" id="IPR050665">
    <property type="entry name" value="Cytochrome_P450_Monooxygen"/>
</dbReference>
<keyword evidence="9 12" id="KW-0503">Monooxygenase</keyword>
<keyword evidence="3 11" id="KW-0349">Heme</keyword>
<keyword evidence="15" id="KW-1185">Reference proteome</keyword>
<dbReference type="PROSITE" id="PS00086">
    <property type="entry name" value="CYTOCHROME_P450"/>
    <property type="match status" value="1"/>
</dbReference>
<dbReference type="PRINTS" id="PR00463">
    <property type="entry name" value="EP450I"/>
</dbReference>
<keyword evidence="7 12" id="KW-0560">Oxidoreductase</keyword>
<accession>A0A834ZK33</accession>
<dbReference type="GO" id="GO:0004497">
    <property type="term" value="F:monooxygenase activity"/>
    <property type="evidence" value="ECO:0007669"/>
    <property type="project" value="UniProtKB-KW"/>
</dbReference>
<evidence type="ECO:0000256" key="2">
    <source>
        <dbReference type="ARBA" id="ARBA00010617"/>
    </source>
</evidence>
<gene>
    <name evidence="14" type="ORF">HHK36_004959</name>
</gene>
<dbReference type="GO" id="GO:0020037">
    <property type="term" value="F:heme binding"/>
    <property type="evidence" value="ECO:0007669"/>
    <property type="project" value="InterPro"/>
</dbReference>
<feature type="transmembrane region" description="Helical" evidence="13">
    <location>
        <begin position="6"/>
        <end position="30"/>
    </location>
</feature>
<evidence type="ECO:0000256" key="7">
    <source>
        <dbReference type="ARBA" id="ARBA00023002"/>
    </source>
</evidence>
<keyword evidence="5 11" id="KW-0479">Metal-binding</keyword>
<dbReference type="FunFam" id="1.10.630.10:FF:000029">
    <property type="entry name" value="Cytochrome P450 734A1"/>
    <property type="match status" value="1"/>
</dbReference>
<dbReference type="Pfam" id="PF00067">
    <property type="entry name" value="p450"/>
    <property type="match status" value="1"/>
</dbReference>
<evidence type="ECO:0000256" key="13">
    <source>
        <dbReference type="SAM" id="Phobius"/>
    </source>
</evidence>
<dbReference type="InterPro" id="IPR036396">
    <property type="entry name" value="Cyt_P450_sf"/>
</dbReference>
<dbReference type="PANTHER" id="PTHR24282:SF255">
    <property type="entry name" value="CYTOCHROME P450 72A11-RELATED"/>
    <property type="match status" value="1"/>
</dbReference>
<evidence type="ECO:0000256" key="5">
    <source>
        <dbReference type="ARBA" id="ARBA00022723"/>
    </source>
</evidence>
<dbReference type="GO" id="GO:0016705">
    <property type="term" value="F:oxidoreductase activity, acting on paired donors, with incorporation or reduction of molecular oxygen"/>
    <property type="evidence" value="ECO:0007669"/>
    <property type="project" value="InterPro"/>
</dbReference>
<feature type="binding site" description="axial binding residue" evidence="11">
    <location>
        <position position="466"/>
    </location>
    <ligand>
        <name>heme</name>
        <dbReference type="ChEBI" id="CHEBI:30413"/>
    </ligand>
    <ligandPart>
        <name>Fe</name>
        <dbReference type="ChEBI" id="CHEBI:18248"/>
    </ligandPart>
</feature>
<dbReference type="InterPro" id="IPR017972">
    <property type="entry name" value="Cyt_P450_CS"/>
</dbReference>
<comment type="cofactor">
    <cofactor evidence="11">
        <name>heme</name>
        <dbReference type="ChEBI" id="CHEBI:30413"/>
    </cofactor>
</comment>
<dbReference type="Gene3D" id="1.10.630.10">
    <property type="entry name" value="Cytochrome P450"/>
    <property type="match status" value="1"/>
</dbReference>
<keyword evidence="10 13" id="KW-0472">Membrane</keyword>
<proteinExistence type="inferred from homology"/>
<reference evidence="14 15" key="1">
    <citation type="submission" date="2020-04" db="EMBL/GenBank/DDBJ databases">
        <title>Plant Genome Project.</title>
        <authorList>
            <person name="Zhang R.-G."/>
        </authorList>
    </citation>
    <scope>NUCLEOTIDE SEQUENCE [LARGE SCALE GENOMIC DNA]</scope>
    <source>
        <strain evidence="14">YNK0</strain>
        <tissue evidence="14">Leaf</tissue>
    </source>
</reference>
<name>A0A834ZK33_TETSI</name>
<evidence type="ECO:0000313" key="14">
    <source>
        <dbReference type="EMBL" id="KAF8408890.1"/>
    </source>
</evidence>
<dbReference type="GO" id="GO:0016020">
    <property type="term" value="C:membrane"/>
    <property type="evidence" value="ECO:0007669"/>
    <property type="project" value="UniProtKB-SubCell"/>
</dbReference>
<dbReference type="EMBL" id="JABCRI010000003">
    <property type="protein sequence ID" value="KAF8408890.1"/>
    <property type="molecule type" value="Genomic_DNA"/>
</dbReference>
<dbReference type="SUPFAM" id="SSF48264">
    <property type="entry name" value="Cytochrome P450"/>
    <property type="match status" value="1"/>
</dbReference>
<evidence type="ECO:0000256" key="11">
    <source>
        <dbReference type="PIRSR" id="PIRSR602401-1"/>
    </source>
</evidence>
<evidence type="ECO:0000313" key="15">
    <source>
        <dbReference type="Proteomes" id="UP000655225"/>
    </source>
</evidence>
<evidence type="ECO:0000256" key="9">
    <source>
        <dbReference type="ARBA" id="ARBA00023033"/>
    </source>
</evidence>
<evidence type="ECO:0000256" key="12">
    <source>
        <dbReference type="RuleBase" id="RU000461"/>
    </source>
</evidence>
<dbReference type="Proteomes" id="UP000655225">
    <property type="component" value="Unassembled WGS sequence"/>
</dbReference>
<sequence>MGDLVYMGVVISGVVILLSWVWRVLNWVWWKPKKLEKCLREQGIHGNPYRLLSGDLKDNMMLIKEARSKPMNLSHDIVPRVLPPLHQTIKNYGKKSFSWIGPTPRVTIMDPELIRDVLSNKFGHFAKPKPNPLAKLLATGLANYEGEKWAKHRRIINPAFHLEKLKRMLPAFYKSCGEMISKWEKLVLVEGSCELDVWPELQNLTGDVISRTAFGSSYEEGRRIFQLQNEQALLIIEVIQSVYIPGLRFLPTKRNKRMKEIDREVRALLRGIINKREKAMKVGEASNDDLLGLLMESNIKDIQEHGNNKNIGMSIEEVIEECKLFYFAGQETTSVLLMWTMVMLSMHPNWQVRAREEVLQVFGNNKPDFDGLSHLKIVTMILYEVLRLYPPLALLTRFTYKKMQLGEISLPPGVQLSLPIILVHHDRELWGEDAQEFKPERFSDGFSKATKNQVSFFPFGWGPRICIGQNFALIEAKMALTMVLQRFSFGLSQSYAHAPCPVITLQPQYGARMILHKL</sequence>
<dbReference type="AlphaFoldDB" id="A0A834ZK33"/>
<dbReference type="PANTHER" id="PTHR24282">
    <property type="entry name" value="CYTOCHROME P450 FAMILY MEMBER"/>
    <property type="match status" value="1"/>
</dbReference>
<dbReference type="InterPro" id="IPR001128">
    <property type="entry name" value="Cyt_P450"/>
</dbReference>
<keyword evidence="6 13" id="KW-1133">Transmembrane helix</keyword>
<dbReference type="GO" id="GO:0005506">
    <property type="term" value="F:iron ion binding"/>
    <property type="evidence" value="ECO:0007669"/>
    <property type="project" value="InterPro"/>
</dbReference>
<dbReference type="InterPro" id="IPR002401">
    <property type="entry name" value="Cyt_P450_E_grp-I"/>
</dbReference>
<evidence type="ECO:0000256" key="10">
    <source>
        <dbReference type="ARBA" id="ARBA00023136"/>
    </source>
</evidence>
<evidence type="ECO:0000256" key="1">
    <source>
        <dbReference type="ARBA" id="ARBA00004370"/>
    </source>
</evidence>
<dbReference type="CDD" id="cd20642">
    <property type="entry name" value="CYP72"/>
    <property type="match status" value="1"/>
</dbReference>
<comment type="caution">
    <text evidence="14">The sequence shown here is derived from an EMBL/GenBank/DDBJ whole genome shotgun (WGS) entry which is preliminary data.</text>
</comment>
<comment type="subcellular location">
    <subcellularLocation>
        <location evidence="1">Membrane</location>
    </subcellularLocation>
</comment>
<evidence type="ECO:0008006" key="16">
    <source>
        <dbReference type="Google" id="ProtNLM"/>
    </source>
</evidence>
<evidence type="ECO:0000256" key="4">
    <source>
        <dbReference type="ARBA" id="ARBA00022692"/>
    </source>
</evidence>
<protein>
    <recommendedName>
        <fullName evidence="16">Cytochrome P450</fullName>
    </recommendedName>
</protein>
<comment type="similarity">
    <text evidence="2 12">Belongs to the cytochrome P450 family.</text>
</comment>
<keyword evidence="4 13" id="KW-0812">Transmembrane</keyword>
<dbReference type="OMA" id="ASITWHH"/>
<dbReference type="OrthoDB" id="1470350at2759"/>
<organism evidence="14 15">
    <name type="scientific">Tetracentron sinense</name>
    <name type="common">Spur-leaf</name>
    <dbReference type="NCBI Taxonomy" id="13715"/>
    <lineage>
        <taxon>Eukaryota</taxon>
        <taxon>Viridiplantae</taxon>
        <taxon>Streptophyta</taxon>
        <taxon>Embryophyta</taxon>
        <taxon>Tracheophyta</taxon>
        <taxon>Spermatophyta</taxon>
        <taxon>Magnoliopsida</taxon>
        <taxon>Trochodendrales</taxon>
        <taxon>Trochodendraceae</taxon>
        <taxon>Tetracentron</taxon>
    </lineage>
</organism>
<keyword evidence="8 11" id="KW-0408">Iron</keyword>
<evidence type="ECO:0000256" key="6">
    <source>
        <dbReference type="ARBA" id="ARBA00022989"/>
    </source>
</evidence>
<evidence type="ECO:0000256" key="8">
    <source>
        <dbReference type="ARBA" id="ARBA00023004"/>
    </source>
</evidence>